<keyword evidence="4" id="KW-0238">DNA-binding</keyword>
<keyword evidence="1" id="KW-0597">Phosphoprotein</keyword>
<dbReference type="SUPFAM" id="SSF48452">
    <property type="entry name" value="TPR-like"/>
    <property type="match status" value="1"/>
</dbReference>
<evidence type="ECO:0000256" key="3">
    <source>
        <dbReference type="ARBA" id="ARBA00023015"/>
    </source>
</evidence>
<dbReference type="SMART" id="SM00028">
    <property type="entry name" value="TPR"/>
    <property type="match status" value="3"/>
</dbReference>
<evidence type="ECO:0000256" key="4">
    <source>
        <dbReference type="ARBA" id="ARBA00023125"/>
    </source>
</evidence>
<evidence type="ECO:0000313" key="9">
    <source>
        <dbReference type="Proteomes" id="UP000037939"/>
    </source>
</evidence>
<keyword evidence="9" id="KW-1185">Reference proteome</keyword>
<dbReference type="InterPro" id="IPR001789">
    <property type="entry name" value="Sig_transdc_resp-reg_receiver"/>
</dbReference>
<comment type="caution">
    <text evidence="8">The sequence shown here is derived from an EMBL/GenBank/DDBJ whole genome shotgun (WGS) entry which is preliminary data.</text>
</comment>
<name>A0A0N0GQ49_9NEIS</name>
<dbReference type="InterPro" id="IPR019734">
    <property type="entry name" value="TPR_rpt"/>
</dbReference>
<dbReference type="InterPro" id="IPR011990">
    <property type="entry name" value="TPR-like_helical_dom_sf"/>
</dbReference>
<dbReference type="Gene3D" id="3.40.50.2300">
    <property type="match status" value="1"/>
</dbReference>
<evidence type="ECO:0000313" key="8">
    <source>
        <dbReference type="EMBL" id="KPC54103.1"/>
    </source>
</evidence>
<dbReference type="SUPFAM" id="SSF52172">
    <property type="entry name" value="CheY-like"/>
    <property type="match status" value="1"/>
</dbReference>
<comment type="caution">
    <text evidence="6">Lacks conserved residue(s) required for the propagation of feature annotation.</text>
</comment>
<evidence type="ECO:0000256" key="5">
    <source>
        <dbReference type="ARBA" id="ARBA00023163"/>
    </source>
</evidence>
<dbReference type="GO" id="GO:0032993">
    <property type="term" value="C:protein-DNA complex"/>
    <property type="evidence" value="ECO:0007669"/>
    <property type="project" value="TreeGrafter"/>
</dbReference>
<keyword evidence="2" id="KW-0902">Two-component regulatory system</keyword>
<dbReference type="STRING" id="857265.WG78_05620"/>
<evidence type="ECO:0000259" key="7">
    <source>
        <dbReference type="PROSITE" id="PS50110"/>
    </source>
</evidence>
<organism evidence="8 9">
    <name type="scientific">Amantichitinum ursilacus</name>
    <dbReference type="NCBI Taxonomy" id="857265"/>
    <lineage>
        <taxon>Bacteria</taxon>
        <taxon>Pseudomonadati</taxon>
        <taxon>Pseudomonadota</taxon>
        <taxon>Betaproteobacteria</taxon>
        <taxon>Neisseriales</taxon>
        <taxon>Chitinibacteraceae</taxon>
        <taxon>Amantichitinum</taxon>
    </lineage>
</organism>
<dbReference type="Gene3D" id="1.25.40.10">
    <property type="entry name" value="Tetratricopeptide repeat domain"/>
    <property type="match status" value="2"/>
</dbReference>
<dbReference type="EMBL" id="LAQT01000003">
    <property type="protein sequence ID" value="KPC54103.1"/>
    <property type="molecule type" value="Genomic_DNA"/>
</dbReference>
<dbReference type="PANTHER" id="PTHR48111">
    <property type="entry name" value="REGULATOR OF RPOS"/>
    <property type="match status" value="1"/>
</dbReference>
<feature type="domain" description="Response regulatory" evidence="7">
    <location>
        <begin position="14"/>
        <end position="133"/>
    </location>
</feature>
<dbReference type="GO" id="GO:0000976">
    <property type="term" value="F:transcription cis-regulatory region binding"/>
    <property type="evidence" value="ECO:0007669"/>
    <property type="project" value="TreeGrafter"/>
</dbReference>
<dbReference type="GO" id="GO:0006355">
    <property type="term" value="P:regulation of DNA-templated transcription"/>
    <property type="evidence" value="ECO:0007669"/>
    <property type="project" value="TreeGrafter"/>
</dbReference>
<evidence type="ECO:0000256" key="2">
    <source>
        <dbReference type="ARBA" id="ARBA00023012"/>
    </source>
</evidence>
<protein>
    <submittedName>
        <fullName evidence="8">Chemotaxis protein CheY</fullName>
    </submittedName>
</protein>
<gene>
    <name evidence="8" type="primary">cheY_5</name>
    <name evidence="8" type="ORF">WG78_05620</name>
</gene>
<dbReference type="InterPro" id="IPR011006">
    <property type="entry name" value="CheY-like_superfamily"/>
</dbReference>
<dbReference type="GO" id="GO:0005829">
    <property type="term" value="C:cytosol"/>
    <property type="evidence" value="ECO:0007669"/>
    <property type="project" value="TreeGrafter"/>
</dbReference>
<evidence type="ECO:0000256" key="6">
    <source>
        <dbReference type="PROSITE-ProRule" id="PRU00169"/>
    </source>
</evidence>
<dbReference type="OrthoDB" id="7298659at2"/>
<dbReference type="Proteomes" id="UP000037939">
    <property type="component" value="Unassembled WGS sequence"/>
</dbReference>
<keyword evidence="5" id="KW-0804">Transcription</keyword>
<dbReference type="RefSeq" id="WP_053936810.1">
    <property type="nucleotide sequence ID" value="NZ_LAQT01000003.1"/>
</dbReference>
<proteinExistence type="predicted"/>
<dbReference type="GO" id="GO:0000156">
    <property type="term" value="F:phosphorelay response regulator activity"/>
    <property type="evidence" value="ECO:0007669"/>
    <property type="project" value="TreeGrafter"/>
</dbReference>
<dbReference type="Pfam" id="PF00072">
    <property type="entry name" value="Response_reg"/>
    <property type="match status" value="1"/>
</dbReference>
<evidence type="ECO:0000256" key="1">
    <source>
        <dbReference type="ARBA" id="ARBA00022553"/>
    </source>
</evidence>
<keyword evidence="3" id="KW-0805">Transcription regulation</keyword>
<dbReference type="SMART" id="SM00448">
    <property type="entry name" value="REC"/>
    <property type="match status" value="1"/>
</dbReference>
<sequence>MNDAVEIPSLVGARALVIDRANEMRAALGTGLAEFGVETIDYVGKPADALARINAHAYDVVLCEYDLGQGFDGLHLFESCQQHQLLKPSCIFMMITGERRLAQVMGAVELVPDGYLLKPFSGAEFANRLARALKRKGGFRRIDAAVRSGDYQGAIAACDREIHLRPLEAPEFQRMKGHLQLMIAEYAAAETTYRQAMSQRQAPWAQMGLGRALFGLKDYSSARTCFEAVSSQYELMIQAYDWLARTQNAQGDPKGAQSTLGRALQRSPLVAQRQRAMGRLAERNGELQQAEGALTQALELSRGSFWREPAIYGELGRVQVARSDVGAARRTMQRLRTDFKGDTSAEVIGQLVEAAVLEALDDHKRSEQMFRAACEQLDALEDVPANVLLEASRHAYARQQKERGEHFARAALRSAHDDAELLASVEGLYLAQGDAETGRRLIENATRDIADINNLAIDAAKAGDLQRAAEHFITGLAAVKGNVQVLLNAANTLLTCVNQEGWNERYMTLVNQYLQRVRRLDPANGKARQLNEAFRRTQFRYGIDAETGRKTGSIS</sequence>
<dbReference type="AlphaFoldDB" id="A0A0N0GQ49"/>
<accession>A0A0N0GQ49</accession>
<dbReference type="PROSITE" id="PS50110">
    <property type="entry name" value="RESPONSE_REGULATORY"/>
    <property type="match status" value="1"/>
</dbReference>
<dbReference type="PANTHER" id="PTHR48111:SF1">
    <property type="entry name" value="TWO-COMPONENT RESPONSE REGULATOR ORR33"/>
    <property type="match status" value="1"/>
</dbReference>
<reference evidence="8 9" key="1">
    <citation type="submission" date="2015-07" db="EMBL/GenBank/DDBJ databases">
        <title>Draft genome sequence of the Amantichitinum ursilacus IGB-41, a new chitin-degrading bacterium.</title>
        <authorList>
            <person name="Kirstahler P."/>
            <person name="Guenther M."/>
            <person name="Grumaz C."/>
            <person name="Rupp S."/>
            <person name="Zibek S."/>
            <person name="Sohn K."/>
        </authorList>
    </citation>
    <scope>NUCLEOTIDE SEQUENCE [LARGE SCALE GENOMIC DNA]</scope>
    <source>
        <strain evidence="8 9">IGB-41</strain>
    </source>
</reference>
<dbReference type="InterPro" id="IPR039420">
    <property type="entry name" value="WalR-like"/>
</dbReference>